<sequence length="99" mass="10879">KIQAIMDLITIVAYMWNGLGGQGRMDDEIPLKCINGSPDLRPGISQSTNRISDIDDDDAKHDEMLMDAILDLLPAFAKVMGSHFAPIFAALFVPLMKFA</sequence>
<keyword evidence="2" id="KW-1185">Reference proteome</keyword>
<gene>
    <name evidence="1" type="ORF">M8C21_030145</name>
</gene>
<evidence type="ECO:0000313" key="1">
    <source>
        <dbReference type="EMBL" id="KAI7749632.1"/>
    </source>
</evidence>
<feature type="non-terminal residue" evidence="1">
    <location>
        <position position="1"/>
    </location>
</feature>
<comment type="caution">
    <text evidence="1">The sequence shown here is derived from an EMBL/GenBank/DDBJ whole genome shotgun (WGS) entry which is preliminary data.</text>
</comment>
<accession>A0AAD5CYA8</accession>
<evidence type="ECO:0000313" key="2">
    <source>
        <dbReference type="Proteomes" id="UP001206925"/>
    </source>
</evidence>
<dbReference type="EMBL" id="JAMZMK010006321">
    <property type="protein sequence ID" value="KAI7749632.1"/>
    <property type="molecule type" value="Genomic_DNA"/>
</dbReference>
<proteinExistence type="predicted"/>
<feature type="non-terminal residue" evidence="1">
    <location>
        <position position="99"/>
    </location>
</feature>
<reference evidence="1" key="1">
    <citation type="submission" date="2022-06" db="EMBL/GenBank/DDBJ databases">
        <title>Uncovering the hologenomic basis of an extraordinary plant invasion.</title>
        <authorList>
            <person name="Bieker V.C."/>
            <person name="Martin M.D."/>
            <person name="Gilbert T."/>
            <person name="Hodgins K."/>
            <person name="Battlay P."/>
            <person name="Petersen B."/>
            <person name="Wilson J."/>
        </authorList>
    </citation>
    <scope>NUCLEOTIDE SEQUENCE</scope>
    <source>
        <strain evidence="1">AA19_3_7</strain>
        <tissue evidence="1">Leaf</tissue>
    </source>
</reference>
<name>A0AAD5CYA8_AMBAR</name>
<dbReference type="AlphaFoldDB" id="A0AAD5CYA8"/>
<organism evidence="1 2">
    <name type="scientific">Ambrosia artemisiifolia</name>
    <name type="common">Common ragweed</name>
    <dbReference type="NCBI Taxonomy" id="4212"/>
    <lineage>
        <taxon>Eukaryota</taxon>
        <taxon>Viridiplantae</taxon>
        <taxon>Streptophyta</taxon>
        <taxon>Embryophyta</taxon>
        <taxon>Tracheophyta</taxon>
        <taxon>Spermatophyta</taxon>
        <taxon>Magnoliopsida</taxon>
        <taxon>eudicotyledons</taxon>
        <taxon>Gunneridae</taxon>
        <taxon>Pentapetalae</taxon>
        <taxon>asterids</taxon>
        <taxon>campanulids</taxon>
        <taxon>Asterales</taxon>
        <taxon>Asteraceae</taxon>
        <taxon>Asteroideae</taxon>
        <taxon>Heliantheae alliance</taxon>
        <taxon>Heliantheae</taxon>
        <taxon>Ambrosia</taxon>
    </lineage>
</organism>
<dbReference type="Proteomes" id="UP001206925">
    <property type="component" value="Unassembled WGS sequence"/>
</dbReference>
<protein>
    <submittedName>
        <fullName evidence="1">Uncharacterized protein</fullName>
    </submittedName>
</protein>